<reference evidence="1" key="1">
    <citation type="submission" date="2020-05" db="EMBL/GenBank/DDBJ databases">
        <authorList>
            <person name="Chiriac C."/>
            <person name="Salcher M."/>
            <person name="Ghai R."/>
            <person name="Kavagutti S V."/>
        </authorList>
    </citation>
    <scope>NUCLEOTIDE SEQUENCE</scope>
</reference>
<accession>A0A6J6GDV1</accession>
<dbReference type="AlphaFoldDB" id="A0A6J6GDV1"/>
<evidence type="ECO:0000313" key="1">
    <source>
        <dbReference type="EMBL" id="CAB4598570.1"/>
    </source>
</evidence>
<organism evidence="1">
    <name type="scientific">freshwater metagenome</name>
    <dbReference type="NCBI Taxonomy" id="449393"/>
    <lineage>
        <taxon>unclassified sequences</taxon>
        <taxon>metagenomes</taxon>
        <taxon>ecological metagenomes</taxon>
    </lineage>
</organism>
<sequence>MRELRIERASGESFLAIDGLLLVAGVRDGFAGLIM</sequence>
<name>A0A6J6GDV1_9ZZZZ</name>
<protein>
    <submittedName>
        <fullName evidence="1">Unannotated protein</fullName>
    </submittedName>
</protein>
<proteinExistence type="predicted"/>
<gene>
    <name evidence="1" type="ORF">UFOPK1807_00691</name>
</gene>
<dbReference type="EMBL" id="CAEZUI010000082">
    <property type="protein sequence ID" value="CAB4598570.1"/>
    <property type="molecule type" value="Genomic_DNA"/>
</dbReference>